<proteinExistence type="inferred from homology"/>
<dbReference type="Gene3D" id="3.40.50.20">
    <property type="match status" value="1"/>
</dbReference>
<evidence type="ECO:0000256" key="1">
    <source>
        <dbReference type="ARBA" id="ARBA00007274"/>
    </source>
</evidence>
<dbReference type="Gene3D" id="2.160.10.10">
    <property type="entry name" value="Hexapeptide repeat proteins"/>
    <property type="match status" value="1"/>
</dbReference>
<dbReference type="Pfam" id="PF00132">
    <property type="entry name" value="Hexapep"/>
    <property type="match status" value="1"/>
</dbReference>
<evidence type="ECO:0000259" key="4">
    <source>
        <dbReference type="Pfam" id="PF17836"/>
    </source>
</evidence>
<dbReference type="NCBIfam" id="TIGR03570">
    <property type="entry name" value="NeuD_NnaD"/>
    <property type="match status" value="1"/>
</dbReference>
<dbReference type="PANTHER" id="PTHR43300">
    <property type="entry name" value="ACETYLTRANSFERASE"/>
    <property type="match status" value="1"/>
</dbReference>
<dbReference type="PANTHER" id="PTHR43300:SF7">
    <property type="entry name" value="UDP-N-ACETYLBACILLOSAMINE N-ACETYLTRANSFERASE"/>
    <property type="match status" value="1"/>
</dbReference>
<gene>
    <name evidence="5" type="ORF">P2T59_00655</name>
</gene>
<organism evidence="5 6">
    <name type="scientific">Parabacteroides distasonis</name>
    <dbReference type="NCBI Taxonomy" id="823"/>
    <lineage>
        <taxon>Bacteria</taxon>
        <taxon>Pseudomonadati</taxon>
        <taxon>Bacteroidota</taxon>
        <taxon>Bacteroidia</taxon>
        <taxon>Bacteroidales</taxon>
        <taxon>Tannerellaceae</taxon>
        <taxon>Parabacteroides</taxon>
    </lineage>
</organism>
<evidence type="ECO:0000256" key="3">
    <source>
        <dbReference type="PIRSR" id="PIRSR620019-2"/>
    </source>
</evidence>
<feature type="binding site" evidence="3">
    <location>
        <position position="72"/>
    </location>
    <ligand>
        <name>substrate</name>
    </ligand>
</feature>
<dbReference type="InterPro" id="IPR041561">
    <property type="entry name" value="PglD_N"/>
</dbReference>
<feature type="site" description="Increases basicity of active site His" evidence="2">
    <location>
        <position position="140"/>
    </location>
</feature>
<dbReference type="InterPro" id="IPR001451">
    <property type="entry name" value="Hexapep"/>
</dbReference>
<evidence type="ECO:0000313" key="5">
    <source>
        <dbReference type="EMBL" id="WET64523.1"/>
    </source>
</evidence>
<dbReference type="AlphaFoldDB" id="A0AAX3QS91"/>
<dbReference type="EMBL" id="CP120353">
    <property type="protein sequence ID" value="WET64523.1"/>
    <property type="molecule type" value="Genomic_DNA"/>
</dbReference>
<dbReference type="SUPFAM" id="SSF51161">
    <property type="entry name" value="Trimeric LpxA-like enzymes"/>
    <property type="match status" value="1"/>
</dbReference>
<dbReference type="InterPro" id="IPR050179">
    <property type="entry name" value="Trans_hexapeptide_repeat"/>
</dbReference>
<dbReference type="InterPro" id="IPR020019">
    <property type="entry name" value="AcTrfase_PglD-like"/>
</dbReference>
<accession>A0AAX3QS91</accession>
<evidence type="ECO:0000313" key="6">
    <source>
        <dbReference type="Proteomes" id="UP001221009"/>
    </source>
</evidence>
<feature type="binding site" evidence="3">
    <location>
        <position position="148"/>
    </location>
    <ligand>
        <name>acetyl-CoA</name>
        <dbReference type="ChEBI" id="CHEBI:57288"/>
    </ligand>
</feature>
<dbReference type="RefSeq" id="WP_122145005.1">
    <property type="nucleotide sequence ID" value="NZ_CP120353.1"/>
</dbReference>
<evidence type="ECO:0000256" key="2">
    <source>
        <dbReference type="PIRSR" id="PIRSR620019-1"/>
    </source>
</evidence>
<comment type="similarity">
    <text evidence="1">Belongs to the transferase hexapeptide repeat family.</text>
</comment>
<reference evidence="5" key="1">
    <citation type="submission" date="2023-03" db="EMBL/GenBank/DDBJ databases">
        <title>Parabacteroides distasonis, a bacteria resistant against UC.</title>
        <authorList>
            <person name="Dai W."/>
        </authorList>
    </citation>
    <scope>NUCLEOTIDE SEQUENCE</scope>
    <source>
        <strain evidence="5">F1-28</strain>
    </source>
</reference>
<dbReference type="InterPro" id="IPR011004">
    <property type="entry name" value="Trimer_LpxA-like_sf"/>
</dbReference>
<dbReference type="Proteomes" id="UP001221009">
    <property type="component" value="Chromosome"/>
</dbReference>
<protein>
    <submittedName>
        <fullName evidence="5">Acetyltransferase</fullName>
    </submittedName>
</protein>
<dbReference type="CDD" id="cd03360">
    <property type="entry name" value="LbH_AT_putative"/>
    <property type="match status" value="1"/>
</dbReference>
<name>A0AAX3QS91_PARDI</name>
<sequence>MRNLLIIGAGGFGREVYNSALESIGYGKDFIVKGFLDDRLDALDTFSNYPPVIDRIDSYSIKPDDVFVCALGTVTIKKKVCESILSRGGDFLTLIHKDTYISMNTKIGKGCILLSGARIHCDVSIGDFVVVQPYAIIGHDVVIGDWSHINALADCGGGSRIGECVTLHTSSFVLPSGIVEDNSTVGAGSVVLRRVKEGSTVFGVPAKIVLTPKKQ</sequence>
<feature type="domain" description="PglD N-terminal" evidence="4">
    <location>
        <begin position="3"/>
        <end position="83"/>
    </location>
</feature>
<feature type="active site" description="Proton acceptor" evidence="2">
    <location>
        <position position="139"/>
    </location>
</feature>
<dbReference type="Pfam" id="PF17836">
    <property type="entry name" value="PglD_N"/>
    <property type="match status" value="1"/>
</dbReference>